<dbReference type="InterPro" id="IPR043129">
    <property type="entry name" value="ATPase_NBD"/>
</dbReference>
<dbReference type="PANTHER" id="PTHR19443:SF16">
    <property type="entry name" value="HEXOKINASE TYPE 1-RELATED"/>
    <property type="match status" value="1"/>
</dbReference>
<reference evidence="16" key="1">
    <citation type="submission" date="2025-08" db="UniProtKB">
        <authorList>
            <consortium name="RefSeq"/>
        </authorList>
    </citation>
    <scope>IDENTIFICATION</scope>
    <source>
        <tissue evidence="16">Testes</tissue>
    </source>
</reference>
<dbReference type="Pfam" id="PF03727">
    <property type="entry name" value="Hexokinase_2"/>
    <property type="match status" value="1"/>
</dbReference>
<dbReference type="Pfam" id="PF00349">
    <property type="entry name" value="Hexokinase_1"/>
    <property type="match status" value="1"/>
</dbReference>
<accession>A0ABM0GZ00</accession>
<evidence type="ECO:0000256" key="10">
    <source>
        <dbReference type="ARBA" id="ARBA00047905"/>
    </source>
</evidence>
<feature type="domain" description="Hexokinase N-terminal" evidence="13">
    <location>
        <begin position="6"/>
        <end position="198"/>
    </location>
</feature>
<evidence type="ECO:0000313" key="15">
    <source>
        <dbReference type="Proteomes" id="UP000694865"/>
    </source>
</evidence>
<dbReference type="SUPFAM" id="SSF53067">
    <property type="entry name" value="Actin-like ATPase domain"/>
    <property type="match status" value="2"/>
</dbReference>
<keyword evidence="15" id="KW-1185">Reference proteome</keyword>
<protein>
    <recommendedName>
        <fullName evidence="12">Phosphotransferase</fullName>
        <ecNumber evidence="12">2.7.1.-</ecNumber>
    </recommendedName>
</protein>
<comment type="pathway">
    <text evidence="2">Carbohydrate metabolism; hexose metabolism.</text>
</comment>
<evidence type="ECO:0000256" key="4">
    <source>
        <dbReference type="ARBA" id="ARBA00022679"/>
    </source>
</evidence>
<dbReference type="PROSITE" id="PS51748">
    <property type="entry name" value="HEXOKINASE_2"/>
    <property type="match status" value="1"/>
</dbReference>
<evidence type="ECO:0000313" key="16">
    <source>
        <dbReference type="RefSeq" id="XP_002740521.1"/>
    </source>
</evidence>
<name>A0ABM0GZ00_SACKO</name>
<dbReference type="InterPro" id="IPR001312">
    <property type="entry name" value="Hexokinase"/>
</dbReference>
<evidence type="ECO:0000256" key="7">
    <source>
        <dbReference type="ARBA" id="ARBA00022840"/>
    </source>
</evidence>
<dbReference type="EC" id="2.7.1.-" evidence="12"/>
<comment type="catalytic activity">
    <reaction evidence="11">
        <text>D-glucose + ATP = D-glucose 6-phosphate + ADP + H(+)</text>
        <dbReference type="Rhea" id="RHEA:17825"/>
        <dbReference type="ChEBI" id="CHEBI:4167"/>
        <dbReference type="ChEBI" id="CHEBI:15378"/>
        <dbReference type="ChEBI" id="CHEBI:30616"/>
        <dbReference type="ChEBI" id="CHEBI:61548"/>
        <dbReference type="ChEBI" id="CHEBI:456216"/>
        <dbReference type="EC" id="2.7.1.1"/>
    </reaction>
    <physiologicalReaction direction="left-to-right" evidence="11">
        <dbReference type="Rhea" id="RHEA:17826"/>
    </physiologicalReaction>
</comment>
<evidence type="ECO:0000256" key="12">
    <source>
        <dbReference type="RuleBase" id="RU362007"/>
    </source>
</evidence>
<evidence type="ECO:0000256" key="11">
    <source>
        <dbReference type="ARBA" id="ARBA00048160"/>
    </source>
</evidence>
<dbReference type="PRINTS" id="PR00475">
    <property type="entry name" value="HEXOKINASE"/>
</dbReference>
<dbReference type="InterPro" id="IPR022672">
    <property type="entry name" value="Hexokinase_N"/>
</dbReference>
<evidence type="ECO:0000256" key="9">
    <source>
        <dbReference type="ARBA" id="ARBA00044613"/>
    </source>
</evidence>
<keyword evidence="7 12" id="KW-0067">ATP-binding</keyword>
<evidence type="ECO:0000256" key="6">
    <source>
        <dbReference type="ARBA" id="ARBA00022777"/>
    </source>
</evidence>
<dbReference type="Proteomes" id="UP000694865">
    <property type="component" value="Unplaced"/>
</dbReference>
<keyword evidence="8 12" id="KW-0324">Glycolysis</keyword>
<dbReference type="InterPro" id="IPR022673">
    <property type="entry name" value="Hexokinase_C"/>
</dbReference>
<evidence type="ECO:0000259" key="13">
    <source>
        <dbReference type="Pfam" id="PF00349"/>
    </source>
</evidence>
<comment type="pathway">
    <text evidence="1">Carbohydrate degradation; glycolysis; D-glyceraldehyde 3-phosphate and glycerone phosphate from D-glucose: step 1/4.</text>
</comment>
<sequence length="448" mass="48996">MGDNKLETILECMHLNKDQLKSVKDRLHIEMMKGLGKASHANARVKMYPTYVRSTPDGTERGDFLALDLGGSNFRVLYIKIGEKVEQFSEVYKLTKELMEGTGEKLFDYIAECLANFIGKQGLKDRALPLGFTFSFPCQQKGLASATLTMWTKGFKASGVEGKDVCVLLYEAVKRRGDILLDVIAVVNDTTGTLMSCAHAFPDCVVGLILGTGTNACYIEKLENVETWDGDTDPPKQVLINMEWGAFGDDGVLDDLRTEYDESIDKKTHNVGKQKFEKMISGMYLGELVRQILVKLAENHVLFDGKTTEALRNSWKFETANLSQIEGDTSPDYKVCRKLMKDHGLEITDQGCKIVKAVCAAVSSRAAQLAAAGIAAVACQVGKSDVTCGVDGSLYRKHPRFHDIMTATIKQLAPGVNVKFVLSEDGSGKGAALVAAVAHTLKSKTKAE</sequence>
<gene>
    <name evidence="16" type="primary">LOC100367443</name>
</gene>
<evidence type="ECO:0000256" key="3">
    <source>
        <dbReference type="ARBA" id="ARBA00009225"/>
    </source>
</evidence>
<comment type="similarity">
    <text evidence="3 12">Belongs to the hexokinase family.</text>
</comment>
<dbReference type="PANTHER" id="PTHR19443">
    <property type="entry name" value="HEXOKINASE"/>
    <property type="match status" value="1"/>
</dbReference>
<dbReference type="Gene3D" id="3.40.367.20">
    <property type="match status" value="1"/>
</dbReference>
<dbReference type="GeneID" id="100367443"/>
<comment type="catalytic activity">
    <reaction evidence="10">
        <text>D-fructose + ATP = D-fructose 6-phosphate + ADP + H(+)</text>
        <dbReference type="Rhea" id="RHEA:16125"/>
        <dbReference type="ChEBI" id="CHEBI:15378"/>
        <dbReference type="ChEBI" id="CHEBI:30616"/>
        <dbReference type="ChEBI" id="CHEBI:37721"/>
        <dbReference type="ChEBI" id="CHEBI:61527"/>
        <dbReference type="ChEBI" id="CHEBI:456216"/>
        <dbReference type="EC" id="2.7.1.1"/>
    </reaction>
    <physiologicalReaction direction="left-to-right" evidence="10">
        <dbReference type="Rhea" id="RHEA:16126"/>
    </physiologicalReaction>
</comment>
<keyword evidence="4 12" id="KW-0808">Transferase</keyword>
<dbReference type="RefSeq" id="XP_002740521.1">
    <property type="nucleotide sequence ID" value="XM_002740475.2"/>
</dbReference>
<keyword evidence="6 12" id="KW-0418">Kinase</keyword>
<feature type="domain" description="Hexokinase C-terminal" evidence="14">
    <location>
        <begin position="206"/>
        <end position="437"/>
    </location>
</feature>
<keyword evidence="5 12" id="KW-0547">Nucleotide-binding</keyword>
<comment type="catalytic activity">
    <reaction evidence="9">
        <text>a D-hexose + ATP = a D-hexose 6-phosphate + ADP + H(+)</text>
        <dbReference type="Rhea" id="RHEA:22740"/>
        <dbReference type="ChEBI" id="CHEBI:4194"/>
        <dbReference type="ChEBI" id="CHEBI:15378"/>
        <dbReference type="ChEBI" id="CHEBI:30616"/>
        <dbReference type="ChEBI" id="CHEBI:229467"/>
        <dbReference type="ChEBI" id="CHEBI:456216"/>
        <dbReference type="EC" id="2.7.1.1"/>
    </reaction>
    <physiologicalReaction direction="left-to-right" evidence="9">
        <dbReference type="Rhea" id="RHEA:22741"/>
    </physiologicalReaction>
</comment>
<evidence type="ECO:0000256" key="5">
    <source>
        <dbReference type="ARBA" id="ARBA00022741"/>
    </source>
</evidence>
<proteinExistence type="inferred from homology"/>
<organism evidence="15 16">
    <name type="scientific">Saccoglossus kowalevskii</name>
    <name type="common">Acorn worm</name>
    <dbReference type="NCBI Taxonomy" id="10224"/>
    <lineage>
        <taxon>Eukaryota</taxon>
        <taxon>Metazoa</taxon>
        <taxon>Hemichordata</taxon>
        <taxon>Enteropneusta</taxon>
        <taxon>Harrimaniidae</taxon>
        <taxon>Saccoglossus</taxon>
    </lineage>
</organism>
<evidence type="ECO:0000259" key="14">
    <source>
        <dbReference type="Pfam" id="PF03727"/>
    </source>
</evidence>
<evidence type="ECO:0000256" key="2">
    <source>
        <dbReference type="ARBA" id="ARBA00005028"/>
    </source>
</evidence>
<evidence type="ECO:0000256" key="8">
    <source>
        <dbReference type="ARBA" id="ARBA00023152"/>
    </source>
</evidence>
<dbReference type="CDD" id="cd24019">
    <property type="entry name" value="ASKHA_NBD_HK_meta"/>
    <property type="match status" value="1"/>
</dbReference>
<dbReference type="Gene3D" id="3.30.420.40">
    <property type="match status" value="1"/>
</dbReference>
<evidence type="ECO:0000256" key="1">
    <source>
        <dbReference type="ARBA" id="ARBA00004888"/>
    </source>
</evidence>